<dbReference type="InterPro" id="IPR011032">
    <property type="entry name" value="GroES-like_sf"/>
</dbReference>
<evidence type="ECO:0000313" key="3">
    <source>
        <dbReference type="EMBL" id="KJL38616.1"/>
    </source>
</evidence>
<keyword evidence="3" id="KW-0560">Oxidoreductase</keyword>
<dbReference type="InterPro" id="IPR013149">
    <property type="entry name" value="ADH-like_C"/>
</dbReference>
<feature type="domain" description="Enoyl reductase (ER)" evidence="2">
    <location>
        <begin position="11"/>
        <end position="313"/>
    </location>
</feature>
<dbReference type="STRING" id="582680.RS86_00022"/>
<dbReference type="Gene3D" id="3.90.180.10">
    <property type="entry name" value="Medium-chain alcohol dehydrogenases, catalytic domain"/>
    <property type="match status" value="1"/>
</dbReference>
<dbReference type="InterPro" id="IPR036291">
    <property type="entry name" value="NAD(P)-bd_dom_sf"/>
</dbReference>
<dbReference type="InterPro" id="IPR020843">
    <property type="entry name" value="ER"/>
</dbReference>
<protein>
    <submittedName>
        <fullName evidence="3">Quinone oxidoreductase 1</fullName>
        <ecNumber evidence="3">1.6.5.5</ecNumber>
    </submittedName>
</protein>
<keyword evidence="4" id="KW-1185">Reference proteome</keyword>
<organism evidence="3 4">
    <name type="scientific">Microbacterium azadirachtae</name>
    <dbReference type="NCBI Taxonomy" id="582680"/>
    <lineage>
        <taxon>Bacteria</taxon>
        <taxon>Bacillati</taxon>
        <taxon>Actinomycetota</taxon>
        <taxon>Actinomycetes</taxon>
        <taxon>Micrococcales</taxon>
        <taxon>Microbacteriaceae</taxon>
        <taxon>Microbacterium</taxon>
    </lineage>
</organism>
<dbReference type="RefSeq" id="WP_045270170.1">
    <property type="nucleotide sequence ID" value="NZ_JYIX01000006.1"/>
</dbReference>
<dbReference type="Proteomes" id="UP000033740">
    <property type="component" value="Unassembled WGS sequence"/>
</dbReference>
<dbReference type="InterPro" id="IPR051603">
    <property type="entry name" value="Zinc-ADH_QOR/CCCR"/>
</dbReference>
<dbReference type="SUPFAM" id="SSF50129">
    <property type="entry name" value="GroES-like"/>
    <property type="match status" value="1"/>
</dbReference>
<dbReference type="InterPro" id="IPR013154">
    <property type="entry name" value="ADH-like_N"/>
</dbReference>
<dbReference type="SUPFAM" id="SSF51735">
    <property type="entry name" value="NAD(P)-binding Rossmann-fold domains"/>
    <property type="match status" value="1"/>
</dbReference>
<dbReference type="EMBL" id="JYIX01000006">
    <property type="protein sequence ID" value="KJL38616.1"/>
    <property type="molecule type" value="Genomic_DNA"/>
</dbReference>
<dbReference type="AlphaFoldDB" id="A0A0F0LZK7"/>
<dbReference type="PANTHER" id="PTHR44154">
    <property type="entry name" value="QUINONE OXIDOREDUCTASE"/>
    <property type="match status" value="1"/>
</dbReference>
<dbReference type="PATRIC" id="fig|582680.6.peg.21"/>
<proteinExistence type="predicted"/>
<dbReference type="CDD" id="cd05289">
    <property type="entry name" value="MDR_like_2"/>
    <property type="match status" value="1"/>
</dbReference>
<dbReference type="EC" id="1.6.5.5" evidence="3"/>
<accession>A0A0F0LZK7</accession>
<gene>
    <name evidence="3" type="primary">qorA_1</name>
    <name evidence="3" type="ORF">RS86_00022</name>
</gene>
<name>A0A0F0LZK7_9MICO</name>
<dbReference type="Pfam" id="PF08240">
    <property type="entry name" value="ADH_N"/>
    <property type="match status" value="1"/>
</dbReference>
<evidence type="ECO:0000313" key="4">
    <source>
        <dbReference type="Proteomes" id="UP000033740"/>
    </source>
</evidence>
<sequence>MAQAIVQTETGGPEVLTLVEVPDPIPAAGEVVVRIEAAGVNPIDVKQRSGFRPLPPITEPRRQGFDGAGVVTAIGSGVADLRVGDRVAVHDTRGTYATALAVRAAHASVMPDAVDAAQGAALGIPAGTAYQSLRSLGVGEGDLLLLHAGSGAVGQAAIQFAVAWGADVIATGGESSQERLRELGAIPVVYGEGLEQRIRDAAGDREITVALDGAGTDEAIAASLALVADRDRIATIVRGPDAASFGIRAFSGGSPVPLTAQELAWRAEAVPVGLGLIAEGRFSIEFGPELPLAEAAEAHRLIETHAARGKIVLRP</sequence>
<evidence type="ECO:0000256" key="1">
    <source>
        <dbReference type="ARBA" id="ARBA00022857"/>
    </source>
</evidence>
<dbReference type="Gene3D" id="3.40.50.720">
    <property type="entry name" value="NAD(P)-binding Rossmann-like Domain"/>
    <property type="match status" value="1"/>
</dbReference>
<keyword evidence="1" id="KW-0521">NADP</keyword>
<comment type="caution">
    <text evidence="3">The sequence shown here is derived from an EMBL/GenBank/DDBJ whole genome shotgun (WGS) entry which is preliminary data.</text>
</comment>
<dbReference type="PANTHER" id="PTHR44154:SF1">
    <property type="entry name" value="QUINONE OXIDOREDUCTASE"/>
    <property type="match status" value="1"/>
</dbReference>
<dbReference type="Pfam" id="PF00107">
    <property type="entry name" value="ADH_zinc_N"/>
    <property type="match status" value="1"/>
</dbReference>
<reference evidence="3 4" key="1">
    <citation type="submission" date="2015-02" db="EMBL/GenBank/DDBJ databases">
        <title>Draft genome sequences of ten Microbacterium spp. with emphasis on heavy metal contaminated environments.</title>
        <authorList>
            <person name="Corretto E."/>
        </authorList>
    </citation>
    <scope>NUCLEOTIDE SEQUENCE [LARGE SCALE GENOMIC DNA]</scope>
    <source>
        <strain evidence="3 4">ARN176</strain>
    </source>
</reference>
<dbReference type="GO" id="GO:0003960">
    <property type="term" value="F:quinone reductase (NADPH) activity"/>
    <property type="evidence" value="ECO:0007669"/>
    <property type="project" value="UniProtKB-EC"/>
</dbReference>
<dbReference type="SMART" id="SM00829">
    <property type="entry name" value="PKS_ER"/>
    <property type="match status" value="1"/>
</dbReference>
<evidence type="ECO:0000259" key="2">
    <source>
        <dbReference type="SMART" id="SM00829"/>
    </source>
</evidence>